<accession>A0A2S7N3U6</accession>
<protein>
    <submittedName>
        <fullName evidence="1">Arylsulfatase</fullName>
    </submittedName>
</protein>
<gene>
    <name evidence="1" type="ORF">CYL18_02000</name>
</gene>
<evidence type="ECO:0000313" key="1">
    <source>
        <dbReference type="EMBL" id="PQD96689.1"/>
    </source>
</evidence>
<reference evidence="1 2" key="1">
    <citation type="submission" date="2017-12" db="EMBL/GenBank/DDBJ databases">
        <title>Taxonomic description and draft genome of Pradoshia cofamensis Gen. nov., sp. nov., a thermotolerant bacillale isolated from anterior gut of earthworm Eisenia fetida.</title>
        <authorList>
            <person name="Saha T."/>
            <person name="Chakraborty R."/>
        </authorList>
    </citation>
    <scope>NUCLEOTIDE SEQUENCE [LARGE SCALE GENOMIC DNA]</scope>
    <source>
        <strain evidence="1 2">EAG3</strain>
    </source>
</reference>
<dbReference type="Gene3D" id="3.40.50.1860">
    <property type="match status" value="2"/>
</dbReference>
<organism evidence="1 2">
    <name type="scientific">Pradoshia eiseniae</name>
    <dbReference type="NCBI Taxonomy" id="2064768"/>
    <lineage>
        <taxon>Bacteria</taxon>
        <taxon>Bacillati</taxon>
        <taxon>Bacillota</taxon>
        <taxon>Bacilli</taxon>
        <taxon>Bacillales</taxon>
        <taxon>Bacillaceae</taxon>
        <taxon>Pradoshia</taxon>
    </lineage>
</organism>
<dbReference type="NCBIfam" id="NF005679">
    <property type="entry name" value="PRK07475.1"/>
    <property type="match status" value="1"/>
</dbReference>
<dbReference type="GO" id="GO:0016855">
    <property type="term" value="F:racemase and epimerase activity, acting on amino acids and derivatives"/>
    <property type="evidence" value="ECO:0007669"/>
    <property type="project" value="InterPro"/>
</dbReference>
<evidence type="ECO:0000313" key="2">
    <source>
        <dbReference type="Proteomes" id="UP000239663"/>
    </source>
</evidence>
<comment type="caution">
    <text evidence="1">The sequence shown here is derived from an EMBL/GenBank/DDBJ whole genome shotgun (WGS) entry which is preliminary data.</text>
</comment>
<dbReference type="OrthoDB" id="1676875at2"/>
<dbReference type="EMBL" id="PKOZ01000001">
    <property type="protein sequence ID" value="PQD96689.1"/>
    <property type="molecule type" value="Genomic_DNA"/>
</dbReference>
<dbReference type="Proteomes" id="UP000239663">
    <property type="component" value="Unassembled WGS sequence"/>
</dbReference>
<dbReference type="AlphaFoldDB" id="A0A2S7N3U6"/>
<name>A0A2S7N3U6_9BACI</name>
<proteinExistence type="predicted"/>
<dbReference type="InterPro" id="IPR001920">
    <property type="entry name" value="Asp/Glu_race"/>
</dbReference>
<sequence length="255" mass="27849">MKYGYIGPETHSGQIEQKKGRNITGFSVGILYTDENNYPVIPGNVANYSSYPFPVHYKLVPGCTGQRLLNGDPALEKGIIEAALQLQSEGAKVISSACGFFGNFQAQTASALDIPVYLSSLVQLNMIQIGLKPGQKIGILTAYEKGLTNSLLKSCGITDESNLIIGDLSKGEEFSTITNGASAFHNERLRAEVVQKAVEITEKHPEIGAILLECSDLPPYAFHVQQAVQLPVFDFMTLIRWAHDANSQRSYYGFI</sequence>
<keyword evidence="2" id="KW-1185">Reference proteome</keyword>
<dbReference type="RefSeq" id="WP_104847786.1">
    <property type="nucleotide sequence ID" value="NZ_PKOZ01000001.1"/>
</dbReference>